<dbReference type="AlphaFoldDB" id="A0A0B4XEU2"/>
<dbReference type="STRING" id="391936.S7S_00550"/>
<feature type="transmembrane region" description="Helical" evidence="1">
    <location>
        <begin position="16"/>
        <end position="36"/>
    </location>
</feature>
<dbReference type="EMBL" id="CP004387">
    <property type="protein sequence ID" value="AJD46534.1"/>
    <property type="molecule type" value="Genomic_DNA"/>
</dbReference>
<reference evidence="2 3" key="1">
    <citation type="journal article" date="2012" name="J. Bacteriol.">
        <title>Genome sequence of an alkane-degrading bacterium, Alcanivorax pacificus type strain W11-5, isolated from deep sea sediment.</title>
        <authorList>
            <person name="Lai Q."/>
            <person name="Shao Z."/>
        </authorList>
    </citation>
    <scope>NUCLEOTIDE SEQUENCE [LARGE SCALE GENOMIC DNA]</scope>
    <source>
        <strain evidence="2 3">W11-5</strain>
    </source>
</reference>
<dbReference type="Proteomes" id="UP000006764">
    <property type="component" value="Chromosome"/>
</dbReference>
<organism evidence="2 3">
    <name type="scientific">Isoalcanivorax pacificus W11-5</name>
    <dbReference type="NCBI Taxonomy" id="391936"/>
    <lineage>
        <taxon>Bacteria</taxon>
        <taxon>Pseudomonadati</taxon>
        <taxon>Pseudomonadota</taxon>
        <taxon>Gammaproteobacteria</taxon>
        <taxon>Oceanospirillales</taxon>
        <taxon>Alcanivoracaceae</taxon>
        <taxon>Isoalcanivorax</taxon>
    </lineage>
</organism>
<keyword evidence="1" id="KW-0472">Membrane</keyword>
<keyword evidence="1" id="KW-0812">Transmembrane</keyword>
<dbReference type="PROSITE" id="PS51318">
    <property type="entry name" value="TAT"/>
    <property type="match status" value="1"/>
</dbReference>
<dbReference type="InterPro" id="IPR006311">
    <property type="entry name" value="TAT_signal"/>
</dbReference>
<proteinExistence type="predicted"/>
<dbReference type="KEGG" id="apac:S7S_00550"/>
<evidence type="ECO:0000313" key="2">
    <source>
        <dbReference type="EMBL" id="AJD46534.1"/>
    </source>
</evidence>
<accession>A0A0B4XEU2</accession>
<evidence type="ECO:0000313" key="3">
    <source>
        <dbReference type="Proteomes" id="UP000006764"/>
    </source>
</evidence>
<gene>
    <name evidence="2" type="ORF">S7S_00550</name>
</gene>
<sequence length="184" mass="20446">MTINPPDSAGLSRRDFIRFGLISGALVSSGASLALLTGCSRDMSAADGFLHLRDNDLALLRPLTPILLAGAFTPSEEKIEYALQQMDKLLHSASQGARAELFKLLDAMHLPPMRWYLTGTWRAFDKQAPEQLRDTVQQWSERDNGLARLSLRAINQPLVWAWYLTEEGVRHTGYPGTPQKVATV</sequence>
<name>A0A0B4XEU2_9GAMM</name>
<dbReference type="HOGENOM" id="CLU_114930_0_0_6"/>
<keyword evidence="3" id="KW-1185">Reference proteome</keyword>
<protein>
    <submittedName>
        <fullName evidence="2">Tat pathway signal sequence domain-containing protein</fullName>
    </submittedName>
</protein>
<keyword evidence="1" id="KW-1133">Transmembrane helix</keyword>
<dbReference type="RefSeq" id="WP_008739118.1">
    <property type="nucleotide sequence ID" value="NZ_CP004387.1"/>
</dbReference>
<evidence type="ECO:0000256" key="1">
    <source>
        <dbReference type="SAM" id="Phobius"/>
    </source>
</evidence>
<dbReference type="OrthoDB" id="6398409at2"/>